<proteinExistence type="predicted"/>
<gene>
    <name evidence="1" type="ORF">NTG6680_1673</name>
</gene>
<evidence type="ECO:0000313" key="2">
    <source>
        <dbReference type="Proteomes" id="UP000839052"/>
    </source>
</evidence>
<sequence length="108" mass="12925">MIKWFKLPQMSEIREMKVKHEVISKHLSNIIPGCKVRHKHEFDANEVVFYMEISGITKEFKISDHYLQDYTTIELFDFIKQKEVIKIISTYGKVKILIREGYPTVSYR</sequence>
<keyword evidence="2" id="KW-1185">Reference proteome</keyword>
<name>A0ABN8AJL3_9PROT</name>
<dbReference type="EMBL" id="OU912926">
    <property type="protein sequence ID" value="CAG9932926.1"/>
    <property type="molecule type" value="Genomic_DNA"/>
</dbReference>
<accession>A0ABN8AJL3</accession>
<organism evidence="1 2">
    <name type="scientific">Candidatus Nitrotoga arctica</name>
    <dbReference type="NCBI Taxonomy" id="453162"/>
    <lineage>
        <taxon>Bacteria</taxon>
        <taxon>Pseudomonadati</taxon>
        <taxon>Pseudomonadota</taxon>
        <taxon>Betaproteobacteria</taxon>
        <taxon>Nitrosomonadales</taxon>
        <taxon>Gallionellaceae</taxon>
        <taxon>Candidatus Nitrotoga</taxon>
    </lineage>
</organism>
<dbReference type="Proteomes" id="UP000839052">
    <property type="component" value="Chromosome"/>
</dbReference>
<evidence type="ECO:0000313" key="1">
    <source>
        <dbReference type="EMBL" id="CAG9932926.1"/>
    </source>
</evidence>
<reference evidence="1 2" key="1">
    <citation type="submission" date="2021-10" db="EMBL/GenBank/DDBJ databases">
        <authorList>
            <person name="Koch H."/>
        </authorList>
    </citation>
    <scope>NUCLEOTIDE SEQUENCE [LARGE SCALE GENOMIC DNA]</scope>
    <source>
        <strain evidence="1">6680</strain>
    </source>
</reference>
<protein>
    <submittedName>
        <fullName evidence="1">Uncharacterized protein</fullName>
    </submittedName>
</protein>